<name>A0A0N0BH78_9HYME</name>
<reference evidence="1 2" key="1">
    <citation type="submission" date="2015-07" db="EMBL/GenBank/DDBJ databases">
        <title>The genome of Melipona quadrifasciata.</title>
        <authorList>
            <person name="Pan H."/>
            <person name="Kapheim K."/>
        </authorList>
    </citation>
    <scope>NUCLEOTIDE SEQUENCE [LARGE SCALE GENOMIC DNA]</scope>
    <source>
        <strain evidence="1">0111107301</strain>
        <tissue evidence="1">Whole body</tissue>
    </source>
</reference>
<keyword evidence="2" id="KW-1185">Reference proteome</keyword>
<gene>
    <name evidence="1" type="ORF">WN51_13322</name>
</gene>
<evidence type="ECO:0000313" key="2">
    <source>
        <dbReference type="Proteomes" id="UP000053105"/>
    </source>
</evidence>
<feature type="non-terminal residue" evidence="1">
    <location>
        <position position="1"/>
    </location>
</feature>
<accession>A0A0N0BH78</accession>
<organism evidence="1 2">
    <name type="scientific">Melipona quadrifasciata</name>
    <dbReference type="NCBI Taxonomy" id="166423"/>
    <lineage>
        <taxon>Eukaryota</taxon>
        <taxon>Metazoa</taxon>
        <taxon>Ecdysozoa</taxon>
        <taxon>Arthropoda</taxon>
        <taxon>Hexapoda</taxon>
        <taxon>Insecta</taxon>
        <taxon>Pterygota</taxon>
        <taxon>Neoptera</taxon>
        <taxon>Endopterygota</taxon>
        <taxon>Hymenoptera</taxon>
        <taxon>Apocrita</taxon>
        <taxon>Aculeata</taxon>
        <taxon>Apoidea</taxon>
        <taxon>Anthophila</taxon>
        <taxon>Apidae</taxon>
        <taxon>Melipona</taxon>
    </lineage>
</organism>
<protein>
    <recommendedName>
        <fullName evidence="3">PiggyBac transposable element-derived protein domain-containing protein</fullName>
    </recommendedName>
</protein>
<evidence type="ECO:0008006" key="3">
    <source>
        <dbReference type="Google" id="ProtNLM"/>
    </source>
</evidence>
<dbReference type="Proteomes" id="UP000053105">
    <property type="component" value="Unassembled WGS sequence"/>
</dbReference>
<dbReference type="EMBL" id="KQ435757">
    <property type="protein sequence ID" value="KOX75838.1"/>
    <property type="molecule type" value="Genomic_DNA"/>
</dbReference>
<sequence>YWMLHVDLNAQIAQEIRIRALKISNYLKYFLSYYGSFTTEKLIRSHLAISWRIVVIQTFASVAYKRNYILLLAWSDKRIVKISISEDSSTKGIRIILRGLTEYIETECNNKFLINIWAQADHYTTTYCFMKES</sequence>
<dbReference type="AlphaFoldDB" id="A0A0N0BH78"/>
<evidence type="ECO:0000313" key="1">
    <source>
        <dbReference type="EMBL" id="KOX75838.1"/>
    </source>
</evidence>
<proteinExistence type="predicted"/>